<dbReference type="AlphaFoldDB" id="A0A1S1NQ58"/>
<dbReference type="Pfam" id="PF00903">
    <property type="entry name" value="Glyoxalase"/>
    <property type="match status" value="1"/>
</dbReference>
<dbReference type="Proteomes" id="UP000238296">
    <property type="component" value="Unassembled WGS sequence"/>
</dbReference>
<dbReference type="RefSeq" id="WP_071024113.1">
    <property type="nucleotide sequence ID" value="NZ_MLQM01000027.1"/>
</dbReference>
<evidence type="ECO:0000259" key="1">
    <source>
        <dbReference type="PROSITE" id="PS51819"/>
    </source>
</evidence>
<gene>
    <name evidence="3" type="primary">bphC2_3</name>
    <name evidence="2" type="ORF">BKN37_07825</name>
    <name evidence="3" type="ORF">C1Y40_02372</name>
</gene>
<evidence type="ECO:0000313" key="4">
    <source>
        <dbReference type="Proteomes" id="UP000179734"/>
    </source>
</evidence>
<dbReference type="InterPro" id="IPR037523">
    <property type="entry name" value="VOC_core"/>
</dbReference>
<sequence length="209" mass="23456">MLNTKTIVHPRLQHIALTTARPDEMIAWYRTVLGMNLMHHNDNPTGADHAHNPGVVAAWLTNDEIHHRMAILSLPGLSDDPQRSAHPRVQHFAFEYPTLDDLLGSWARLADAGITPVLAADEGLQTAFYYLDPDRNSVELNVNNYGNNLTATEHLQHSPQFAERPLGQFVEPALMLQAREAGASPWEIHERAWQGEFEPAEPPNPLVLY</sequence>
<name>A0A1S1NQ58_9MYCO</name>
<proteinExistence type="predicted"/>
<protein>
    <submittedName>
        <fullName evidence="3">Biphenyl-2,3-diol 1,2-dioxygenase 2</fullName>
        <ecNumber evidence="3">1.13.11.39</ecNumber>
    </submittedName>
</protein>
<evidence type="ECO:0000313" key="5">
    <source>
        <dbReference type="Proteomes" id="UP000238296"/>
    </source>
</evidence>
<feature type="domain" description="VOC" evidence="1">
    <location>
        <begin position="11"/>
        <end position="143"/>
    </location>
</feature>
<evidence type="ECO:0000313" key="3">
    <source>
        <dbReference type="EMBL" id="PQM47449.1"/>
    </source>
</evidence>
<dbReference type="EMBL" id="MLQM01000027">
    <property type="protein sequence ID" value="OHV04940.1"/>
    <property type="molecule type" value="Genomic_DNA"/>
</dbReference>
<reference evidence="3 5" key="2">
    <citation type="journal article" date="2017" name="Int. J. Syst. Evol. Microbiol.">
        <title>Mycobacterium talmoniae sp. nov., a slowly growing mycobacterium isolated from human respiratory samples.</title>
        <authorList>
            <person name="Davidson R.M."/>
            <person name="DeGroote M.A."/>
            <person name="Marola J.L."/>
            <person name="Buss S."/>
            <person name="Jones V."/>
            <person name="McNeil M.R."/>
            <person name="Freifeld A.G."/>
            <person name="Elaine Epperson L."/>
            <person name="Hasan N.A."/>
            <person name="Jackson M."/>
            <person name="Iwen P.C."/>
            <person name="Salfinger M."/>
            <person name="Strong M."/>
        </authorList>
    </citation>
    <scope>NUCLEOTIDE SEQUENCE [LARGE SCALE GENOMIC DNA]</scope>
    <source>
        <strain evidence="3 5">ATCC BAA-2683</strain>
    </source>
</reference>
<reference evidence="3" key="3">
    <citation type="submission" date="2018-01" db="EMBL/GenBank/DDBJ databases">
        <authorList>
            <person name="Gaut B.S."/>
            <person name="Morton B.R."/>
            <person name="Clegg M.T."/>
            <person name="Duvall M.R."/>
        </authorList>
    </citation>
    <scope>NUCLEOTIDE SEQUENCE</scope>
    <source>
        <strain evidence="3">ATCC BAA-2683</strain>
    </source>
</reference>
<dbReference type="PROSITE" id="PS51819">
    <property type="entry name" value="VOC"/>
    <property type="match status" value="1"/>
</dbReference>
<reference evidence="2 4" key="1">
    <citation type="submission" date="2016-10" db="EMBL/GenBank/DDBJ databases">
        <title>Genome sequence of Mycobacterium talmonii.</title>
        <authorList>
            <person name="Greninger A.L."/>
            <person name="Elliott B."/>
            <person name="Vasireddy S."/>
            <person name="Vasireddy R."/>
        </authorList>
    </citation>
    <scope>NUCLEOTIDE SEQUENCE [LARGE SCALE GENOMIC DNA]</scope>
    <source>
        <strain evidence="2">MO-5499</strain>
        <strain evidence="4">NE-TNMC-100812</strain>
    </source>
</reference>
<comment type="caution">
    <text evidence="2">The sequence shown here is derived from an EMBL/GenBank/DDBJ whole genome shotgun (WGS) entry which is preliminary data.</text>
</comment>
<dbReference type="InterPro" id="IPR029068">
    <property type="entry name" value="Glyas_Bleomycin-R_OHBP_Dase"/>
</dbReference>
<dbReference type="SUPFAM" id="SSF54593">
    <property type="entry name" value="Glyoxalase/Bleomycin resistance protein/Dihydroxybiphenyl dioxygenase"/>
    <property type="match status" value="1"/>
</dbReference>
<dbReference type="Gene3D" id="3.10.180.10">
    <property type="entry name" value="2,3-Dihydroxybiphenyl 1,2-Dioxygenase, domain 1"/>
    <property type="match status" value="1"/>
</dbReference>
<keyword evidence="3" id="KW-0223">Dioxygenase</keyword>
<evidence type="ECO:0000313" key="2">
    <source>
        <dbReference type="EMBL" id="OHV04940.1"/>
    </source>
</evidence>
<dbReference type="EMBL" id="PPEA01000335">
    <property type="protein sequence ID" value="PQM47449.1"/>
    <property type="molecule type" value="Genomic_DNA"/>
</dbReference>
<dbReference type="InterPro" id="IPR004360">
    <property type="entry name" value="Glyas_Fos-R_dOase_dom"/>
</dbReference>
<accession>A0A1S1NQ58</accession>
<dbReference type="GO" id="GO:0018583">
    <property type="term" value="F:biphenyl-2,3-diol 1,2-dioxygenase activity"/>
    <property type="evidence" value="ECO:0007669"/>
    <property type="project" value="UniProtKB-EC"/>
</dbReference>
<dbReference type="EC" id="1.13.11.39" evidence="3"/>
<keyword evidence="4" id="KW-1185">Reference proteome</keyword>
<organism evidence="2 4">
    <name type="scientific">Mycobacterium talmoniae</name>
    <dbReference type="NCBI Taxonomy" id="1858794"/>
    <lineage>
        <taxon>Bacteria</taxon>
        <taxon>Bacillati</taxon>
        <taxon>Actinomycetota</taxon>
        <taxon>Actinomycetes</taxon>
        <taxon>Mycobacteriales</taxon>
        <taxon>Mycobacteriaceae</taxon>
        <taxon>Mycobacterium</taxon>
    </lineage>
</organism>
<dbReference type="Proteomes" id="UP000179734">
    <property type="component" value="Unassembled WGS sequence"/>
</dbReference>
<keyword evidence="3" id="KW-0560">Oxidoreductase</keyword>